<keyword evidence="7" id="KW-0067">ATP-binding</keyword>
<evidence type="ECO:0000256" key="7">
    <source>
        <dbReference type="ARBA" id="ARBA00022840"/>
    </source>
</evidence>
<dbReference type="GO" id="GO:0005524">
    <property type="term" value="F:ATP binding"/>
    <property type="evidence" value="ECO:0007669"/>
    <property type="project" value="UniProtKB-KW"/>
</dbReference>
<protein>
    <recommendedName>
        <fullName evidence="2">histidine kinase</fullName>
        <ecNumber evidence="2">2.7.13.3</ecNumber>
    </recommendedName>
</protein>
<evidence type="ECO:0000259" key="11">
    <source>
        <dbReference type="Pfam" id="PF02518"/>
    </source>
</evidence>
<dbReference type="SUPFAM" id="SSF55874">
    <property type="entry name" value="ATPase domain of HSP90 chaperone/DNA topoisomerase II/histidine kinase"/>
    <property type="match status" value="1"/>
</dbReference>
<gene>
    <name evidence="13" type="ORF">EDD30_0010</name>
</gene>
<evidence type="ECO:0000256" key="10">
    <source>
        <dbReference type="SAM" id="Phobius"/>
    </source>
</evidence>
<feature type="transmembrane region" description="Helical" evidence="10">
    <location>
        <begin position="144"/>
        <end position="162"/>
    </location>
</feature>
<dbReference type="PANTHER" id="PTHR24421:SF10">
    <property type="entry name" value="NITRATE_NITRITE SENSOR PROTEIN NARQ"/>
    <property type="match status" value="1"/>
</dbReference>
<dbReference type="PANTHER" id="PTHR24421">
    <property type="entry name" value="NITRATE/NITRITE SENSOR PROTEIN NARX-RELATED"/>
    <property type="match status" value="1"/>
</dbReference>
<keyword evidence="5" id="KW-0547">Nucleotide-binding</keyword>
<keyword evidence="10" id="KW-0472">Membrane</keyword>
<keyword evidence="3" id="KW-0597">Phosphoprotein</keyword>
<name>A0A3N1GAV2_9ACTN</name>
<dbReference type="GO" id="GO:0000155">
    <property type="term" value="F:phosphorelay sensor kinase activity"/>
    <property type="evidence" value="ECO:0007669"/>
    <property type="project" value="InterPro"/>
</dbReference>
<accession>A0A3N1GAV2</accession>
<organism evidence="13 14">
    <name type="scientific">Couchioplanes caeruleus</name>
    <dbReference type="NCBI Taxonomy" id="56438"/>
    <lineage>
        <taxon>Bacteria</taxon>
        <taxon>Bacillati</taxon>
        <taxon>Actinomycetota</taxon>
        <taxon>Actinomycetes</taxon>
        <taxon>Micromonosporales</taxon>
        <taxon>Micromonosporaceae</taxon>
        <taxon>Couchioplanes</taxon>
    </lineage>
</organism>
<proteinExistence type="predicted"/>
<reference evidence="13 14" key="1">
    <citation type="submission" date="2018-11" db="EMBL/GenBank/DDBJ databases">
        <title>Sequencing the genomes of 1000 actinobacteria strains.</title>
        <authorList>
            <person name="Klenk H.-P."/>
        </authorList>
    </citation>
    <scope>NUCLEOTIDE SEQUENCE [LARGE SCALE GENOMIC DNA]</scope>
    <source>
        <strain evidence="13 14">DSM 43634</strain>
    </source>
</reference>
<feature type="transmembrane region" description="Helical" evidence="10">
    <location>
        <begin position="509"/>
        <end position="532"/>
    </location>
</feature>
<evidence type="ECO:0000256" key="8">
    <source>
        <dbReference type="ARBA" id="ARBA00023012"/>
    </source>
</evidence>
<comment type="caution">
    <text evidence="13">The sequence shown here is derived from an EMBL/GenBank/DDBJ whole genome shotgun (WGS) entry which is preliminary data.</text>
</comment>
<dbReference type="InterPro" id="IPR011712">
    <property type="entry name" value="Sig_transdc_His_kin_sub3_dim/P"/>
</dbReference>
<feature type="transmembrane region" description="Helical" evidence="10">
    <location>
        <begin position="43"/>
        <end position="65"/>
    </location>
</feature>
<keyword evidence="10" id="KW-0812">Transmembrane</keyword>
<feature type="region of interest" description="Disordered" evidence="9">
    <location>
        <begin position="332"/>
        <end position="352"/>
    </location>
</feature>
<feature type="domain" description="Signal transduction histidine kinase subgroup 3 dimerisation and phosphoacceptor" evidence="12">
    <location>
        <begin position="191"/>
        <end position="257"/>
    </location>
</feature>
<feature type="compositionally biased region" description="Low complexity" evidence="9">
    <location>
        <begin position="770"/>
        <end position="779"/>
    </location>
</feature>
<feature type="transmembrane region" description="Helical" evidence="10">
    <location>
        <begin position="431"/>
        <end position="451"/>
    </location>
</feature>
<feature type="transmembrane region" description="Helical" evidence="10">
    <location>
        <begin position="398"/>
        <end position="419"/>
    </location>
</feature>
<feature type="transmembrane region" description="Helical" evidence="10">
    <location>
        <begin position="485"/>
        <end position="502"/>
    </location>
</feature>
<keyword evidence="6 13" id="KW-0418">Kinase</keyword>
<evidence type="ECO:0000256" key="5">
    <source>
        <dbReference type="ARBA" id="ARBA00022741"/>
    </source>
</evidence>
<dbReference type="AlphaFoldDB" id="A0A3N1GAV2"/>
<evidence type="ECO:0000256" key="3">
    <source>
        <dbReference type="ARBA" id="ARBA00022553"/>
    </source>
</evidence>
<dbReference type="GO" id="GO:0016020">
    <property type="term" value="C:membrane"/>
    <property type="evidence" value="ECO:0007669"/>
    <property type="project" value="InterPro"/>
</dbReference>
<evidence type="ECO:0000256" key="9">
    <source>
        <dbReference type="SAM" id="MobiDB-lite"/>
    </source>
</evidence>
<dbReference type="InterPro" id="IPR036890">
    <property type="entry name" value="HATPase_C_sf"/>
</dbReference>
<keyword evidence="10" id="KW-1133">Transmembrane helix</keyword>
<sequence length="802" mass="84847">MWRVRAPPRVSVVMKRISTWLVPALLAVQQLLAWPGLPLLEGESVTAVQVCTVLAVTAVTSVALLWRRSAPMAVLTVVVPALALGMWGLPADATMAISNAEFIALFSVAVWRTQRTAVLTALVLIVWECLAYAVFQPFGPEYPLVVAVIVVFDVTVVALGRARHRWHADRARAAIELAEAEDRRLRAADTERHRLARELHDVTAHHLTSIVVIASAAQRIGGSRPELMAEARDFAARTGRETLAALHRLVALLQLPDQRPDAHGLEELAEGFRRLGQRVTVTGTTALPPGVAEAAYGIAREALTNTLRYAPGAAVAVRLGDGPGGVELTVTDDGPAAADRPPQGQLGSGRGLTGMRERAEALGGSLEAGPRDGGGWRVRAVLPAAGCPGPRRPRAERVIDAAVLLLALFVPASAVLLLITDPELGPGTPPGSRWVPLIALTLIAHAVPLMWRRDRPWIVLAVVVLTTWVWPALVATHVLPEHFGWFALAGLGVEVLAVHAVARYGRDTVLTWLAMVAVLFSTIPAATLMLILEPPEDFAGEPPGALFLFMTVMCGLSMSQPLFAAWLTGFLVRRRRDRARARQDHAVAAATAWALADAAAERARVAAGLHAAVLRDTALVAEAADRGDLDQVLSRARAALDGMRGLLNNLREAPAQADRTPQPTLAALPALAERWRANGRTVTIETTGAGRTLSPDVDLSAYRVVELLLAGDTGPVTVGVDLSGDPLRITVTPMPSDPGGEVAAGLRARLAAVGGSLATTPAGRPEIRLPATPAAAPARPGGGAGQERDGENEEEVTSSQPG</sequence>
<comment type="catalytic activity">
    <reaction evidence="1">
        <text>ATP + protein L-histidine = ADP + protein N-phospho-L-histidine.</text>
        <dbReference type="EC" id="2.7.13.3"/>
    </reaction>
</comment>
<feature type="transmembrane region" description="Helical" evidence="10">
    <location>
        <begin position="544"/>
        <end position="572"/>
    </location>
</feature>
<dbReference type="CDD" id="cd16917">
    <property type="entry name" value="HATPase_UhpB-NarQ-NarX-like"/>
    <property type="match status" value="1"/>
</dbReference>
<evidence type="ECO:0000256" key="1">
    <source>
        <dbReference type="ARBA" id="ARBA00000085"/>
    </source>
</evidence>
<evidence type="ECO:0000259" key="12">
    <source>
        <dbReference type="Pfam" id="PF07730"/>
    </source>
</evidence>
<evidence type="ECO:0000313" key="13">
    <source>
        <dbReference type="EMBL" id="ROP27341.1"/>
    </source>
</evidence>
<feature type="domain" description="Histidine kinase/HSP90-like ATPase" evidence="11">
    <location>
        <begin position="294"/>
        <end position="384"/>
    </location>
</feature>
<feature type="transmembrane region" description="Helical" evidence="10">
    <location>
        <begin position="95"/>
        <end position="111"/>
    </location>
</feature>
<feature type="transmembrane region" description="Helical" evidence="10">
    <location>
        <begin position="118"/>
        <end position="138"/>
    </location>
</feature>
<evidence type="ECO:0000256" key="2">
    <source>
        <dbReference type="ARBA" id="ARBA00012438"/>
    </source>
</evidence>
<dbReference type="Proteomes" id="UP000271683">
    <property type="component" value="Unassembled WGS sequence"/>
</dbReference>
<dbReference type="EMBL" id="RJKL01000001">
    <property type="protein sequence ID" value="ROP27341.1"/>
    <property type="molecule type" value="Genomic_DNA"/>
</dbReference>
<dbReference type="Gene3D" id="3.30.565.10">
    <property type="entry name" value="Histidine kinase-like ATPase, C-terminal domain"/>
    <property type="match status" value="1"/>
</dbReference>
<keyword evidence="4" id="KW-0808">Transferase</keyword>
<dbReference type="Pfam" id="PF07730">
    <property type="entry name" value="HisKA_3"/>
    <property type="match status" value="1"/>
</dbReference>
<evidence type="ECO:0000256" key="4">
    <source>
        <dbReference type="ARBA" id="ARBA00022679"/>
    </source>
</evidence>
<dbReference type="GO" id="GO:0046983">
    <property type="term" value="F:protein dimerization activity"/>
    <property type="evidence" value="ECO:0007669"/>
    <property type="project" value="InterPro"/>
</dbReference>
<dbReference type="Gene3D" id="1.20.5.1930">
    <property type="match status" value="1"/>
</dbReference>
<evidence type="ECO:0000256" key="6">
    <source>
        <dbReference type="ARBA" id="ARBA00022777"/>
    </source>
</evidence>
<dbReference type="EC" id="2.7.13.3" evidence="2"/>
<keyword evidence="8" id="KW-0902">Two-component regulatory system</keyword>
<feature type="transmembrane region" description="Helical" evidence="10">
    <location>
        <begin position="72"/>
        <end position="89"/>
    </location>
</feature>
<evidence type="ECO:0000313" key="14">
    <source>
        <dbReference type="Proteomes" id="UP000271683"/>
    </source>
</evidence>
<feature type="transmembrane region" description="Helical" evidence="10">
    <location>
        <begin position="458"/>
        <end position="479"/>
    </location>
</feature>
<feature type="region of interest" description="Disordered" evidence="9">
    <location>
        <begin position="757"/>
        <end position="802"/>
    </location>
</feature>
<dbReference type="InterPro" id="IPR050482">
    <property type="entry name" value="Sensor_HK_TwoCompSys"/>
</dbReference>
<dbReference type="InterPro" id="IPR003594">
    <property type="entry name" value="HATPase_dom"/>
</dbReference>
<dbReference type="Pfam" id="PF02518">
    <property type="entry name" value="HATPase_c"/>
    <property type="match status" value="1"/>
</dbReference>